<dbReference type="AlphaFoldDB" id="A0A9Q3YQ84"/>
<protein>
    <submittedName>
        <fullName evidence="2">Glycosyltransferase</fullName>
        <ecNumber evidence="2">2.4.-.-</ecNumber>
    </submittedName>
</protein>
<evidence type="ECO:0000259" key="1">
    <source>
        <dbReference type="Pfam" id="PF00535"/>
    </source>
</evidence>
<organism evidence="2 3">
    <name type="scientific">Alloalcanivorax marinus</name>
    <dbReference type="NCBI Taxonomy" id="1177169"/>
    <lineage>
        <taxon>Bacteria</taxon>
        <taxon>Pseudomonadati</taxon>
        <taxon>Pseudomonadota</taxon>
        <taxon>Gammaproteobacteria</taxon>
        <taxon>Oceanospirillales</taxon>
        <taxon>Alcanivoracaceae</taxon>
        <taxon>Alloalcanivorax</taxon>
    </lineage>
</organism>
<accession>A0A9Q3YQ84</accession>
<dbReference type="RefSeq" id="WP_228234347.1">
    <property type="nucleotide sequence ID" value="NZ_JAJGNA010000017.1"/>
</dbReference>
<evidence type="ECO:0000313" key="3">
    <source>
        <dbReference type="Proteomes" id="UP001108027"/>
    </source>
</evidence>
<keyword evidence="2" id="KW-0808">Transferase</keyword>
<dbReference type="PANTHER" id="PTHR43685:SF2">
    <property type="entry name" value="GLYCOSYLTRANSFERASE 2-LIKE DOMAIN-CONTAINING PROTEIN"/>
    <property type="match status" value="1"/>
</dbReference>
<dbReference type="Proteomes" id="UP001108027">
    <property type="component" value="Unassembled WGS sequence"/>
</dbReference>
<sequence length="322" mass="36518">MSCQTVSIALATYNGALNLPDQLQSYVGQTRLPDEVVICDDGSSDDTRAILTEFSKTAPFPVRIFYNDNNLGYTRNFEKALGKCSGDIIFLSDQDDIWYPEKIDIIKKTFDERRDDLLIIHDGDLVGQDINCQVTKRGQIISGYGSDDTFITGALTALRKELLLYAMPFPDGIVGHDGWLHSVAGLLQRRSVLKCSLQRINRHESNTSAWVASSTVPINKADVFKSQVSQKAATSYQDRLLYNAALSERINFIASRFEDAISKDDYFFIRSMLEKERVAILERERLVNSGFFLRRCRAIKMLMLGFYSHFNGIKSFARDMLR</sequence>
<feature type="domain" description="Glycosyltransferase 2-like" evidence="1">
    <location>
        <begin position="7"/>
        <end position="117"/>
    </location>
</feature>
<dbReference type="Gene3D" id="3.90.550.10">
    <property type="entry name" value="Spore Coat Polysaccharide Biosynthesis Protein SpsA, Chain A"/>
    <property type="match status" value="1"/>
</dbReference>
<dbReference type="EMBL" id="JAJGNA010000017">
    <property type="protein sequence ID" value="MCC4309525.1"/>
    <property type="molecule type" value="Genomic_DNA"/>
</dbReference>
<dbReference type="SUPFAM" id="SSF53448">
    <property type="entry name" value="Nucleotide-diphospho-sugar transferases"/>
    <property type="match status" value="1"/>
</dbReference>
<keyword evidence="2" id="KW-0328">Glycosyltransferase</keyword>
<dbReference type="GO" id="GO:0016757">
    <property type="term" value="F:glycosyltransferase activity"/>
    <property type="evidence" value="ECO:0007669"/>
    <property type="project" value="UniProtKB-KW"/>
</dbReference>
<comment type="caution">
    <text evidence="2">The sequence shown here is derived from an EMBL/GenBank/DDBJ whole genome shotgun (WGS) entry which is preliminary data.</text>
</comment>
<reference evidence="2" key="1">
    <citation type="submission" date="2021-10" db="EMBL/GenBank/DDBJ databases">
        <title>The diversity and Nitrogen Metabolism of Culturable Nitrate-Utilizing Bacteria Within the Oxygen Minimum Zone of the Changjiang (Yangtze River)Estuary.</title>
        <authorList>
            <person name="Zhang D."/>
            <person name="Zheng J."/>
            <person name="Liu S."/>
            <person name="He W."/>
        </authorList>
    </citation>
    <scope>NUCLEOTIDE SEQUENCE</scope>
    <source>
        <strain evidence="2">FXH-223</strain>
    </source>
</reference>
<evidence type="ECO:0000313" key="2">
    <source>
        <dbReference type="EMBL" id="MCC4309525.1"/>
    </source>
</evidence>
<proteinExistence type="predicted"/>
<dbReference type="InterPro" id="IPR050834">
    <property type="entry name" value="Glycosyltransf_2"/>
</dbReference>
<keyword evidence="3" id="KW-1185">Reference proteome</keyword>
<name>A0A9Q3YQ84_9GAMM</name>
<dbReference type="InterPro" id="IPR001173">
    <property type="entry name" value="Glyco_trans_2-like"/>
</dbReference>
<dbReference type="Pfam" id="PF00535">
    <property type="entry name" value="Glycos_transf_2"/>
    <property type="match status" value="1"/>
</dbReference>
<dbReference type="EC" id="2.4.-.-" evidence="2"/>
<dbReference type="InterPro" id="IPR029044">
    <property type="entry name" value="Nucleotide-diphossugar_trans"/>
</dbReference>
<gene>
    <name evidence="2" type="ORF">LL252_13195</name>
</gene>
<dbReference type="PANTHER" id="PTHR43685">
    <property type="entry name" value="GLYCOSYLTRANSFERASE"/>
    <property type="match status" value="1"/>
</dbReference>